<gene>
    <name evidence="1" type="ORF">YC6258_01668</name>
</gene>
<dbReference type="KEGG" id="gsn:YC6258_01668"/>
<protein>
    <submittedName>
        <fullName evidence="1">Uncharacterized protein</fullName>
    </submittedName>
</protein>
<dbReference type="Proteomes" id="UP000032266">
    <property type="component" value="Chromosome"/>
</dbReference>
<name>A0A0C5VHI6_9GAMM</name>
<evidence type="ECO:0000313" key="1">
    <source>
        <dbReference type="EMBL" id="AJQ93716.1"/>
    </source>
</evidence>
<accession>A0A0C5VHI6</accession>
<dbReference type="STRING" id="1445510.YC6258_01668"/>
<sequence length="41" mass="4651">MAIDFLILMPSINKFLLASILRQSNRNTIDLIGIQCKGFKL</sequence>
<dbReference type="EMBL" id="CP007142">
    <property type="protein sequence ID" value="AJQ93716.1"/>
    <property type="molecule type" value="Genomic_DNA"/>
</dbReference>
<organism evidence="1 2">
    <name type="scientific">Gynuella sunshinyii YC6258</name>
    <dbReference type="NCBI Taxonomy" id="1445510"/>
    <lineage>
        <taxon>Bacteria</taxon>
        <taxon>Pseudomonadati</taxon>
        <taxon>Pseudomonadota</taxon>
        <taxon>Gammaproteobacteria</taxon>
        <taxon>Oceanospirillales</taxon>
        <taxon>Saccharospirillaceae</taxon>
        <taxon>Gynuella</taxon>
    </lineage>
</organism>
<evidence type="ECO:0000313" key="2">
    <source>
        <dbReference type="Proteomes" id="UP000032266"/>
    </source>
</evidence>
<dbReference type="HOGENOM" id="CLU_3270767_0_0_6"/>
<dbReference type="AlphaFoldDB" id="A0A0C5VHI6"/>
<keyword evidence="2" id="KW-1185">Reference proteome</keyword>
<proteinExistence type="predicted"/>
<reference evidence="1 2" key="1">
    <citation type="submission" date="2014-01" db="EMBL/GenBank/DDBJ databases">
        <title>Full genme sequencing of cellulolytic bacterium Gynuella sunshinyii YC6258T gen. nov., sp. nov.</title>
        <authorList>
            <person name="Khan H."/>
            <person name="Chung E.J."/>
            <person name="Chung Y.R."/>
        </authorList>
    </citation>
    <scope>NUCLEOTIDE SEQUENCE [LARGE SCALE GENOMIC DNA]</scope>
    <source>
        <strain evidence="1 2">YC6258</strain>
    </source>
</reference>